<dbReference type="EMBL" id="OR813779">
    <property type="protein sequence ID" value="WRQ13091.1"/>
    <property type="molecule type" value="Genomic_DNA"/>
</dbReference>
<evidence type="ECO:0000313" key="2">
    <source>
        <dbReference type="EMBL" id="WRQ13091.1"/>
    </source>
</evidence>
<organism evidence="2 3">
    <name type="scientific">Vibrio phage vB_VpM-pA2SJ1</name>
    <dbReference type="NCBI Taxonomy" id="3095964"/>
    <lineage>
        <taxon>Viruses</taxon>
        <taxon>Duplodnaviria</taxon>
        <taxon>Heunggongvirae</taxon>
        <taxon>Uroviricota</taxon>
        <taxon>Caudoviricetes</taxon>
    </lineage>
</organism>
<accession>A0AAX4J5U1</accession>
<evidence type="ECO:0000313" key="3">
    <source>
        <dbReference type="Proteomes" id="UP001432163"/>
    </source>
</evidence>
<sequence length="83" mass="9401">MLIFVLILCALSFAYLMIGLGFALASWLQAAEIEVNETGSYTLDWSTALWFTLAWPVIAAYCYRTEVSKTIKPLDLSKFKKDK</sequence>
<proteinExistence type="predicted"/>
<name>A0AAX4J5U1_9CAUD</name>
<dbReference type="Proteomes" id="UP001432163">
    <property type="component" value="Segment"/>
</dbReference>
<keyword evidence="1" id="KW-0472">Membrane</keyword>
<keyword evidence="1" id="KW-1133">Transmembrane helix</keyword>
<evidence type="ECO:0000256" key="1">
    <source>
        <dbReference type="SAM" id="Phobius"/>
    </source>
</evidence>
<feature type="transmembrane region" description="Helical" evidence="1">
    <location>
        <begin position="46"/>
        <end position="63"/>
    </location>
</feature>
<keyword evidence="1" id="KW-0812">Transmembrane</keyword>
<reference evidence="2" key="1">
    <citation type="submission" date="2023-11" db="EMBL/GenBank/DDBJ databases">
        <title>Complete genome sequence of Vibrio virus vB_VpM-pA2SJ1.</title>
        <authorList>
            <person name="Lim S.J."/>
            <person name="Park S.Y."/>
            <person name="Kim J.H."/>
        </authorList>
    </citation>
    <scope>NUCLEOTIDE SEQUENCE</scope>
</reference>
<protein>
    <submittedName>
        <fullName evidence="2">Uncharacterized protein</fullName>
    </submittedName>
</protein>